<sequence length="192" mass="21512">MTGNARRCYFQQYDRVLDRVTGRVFGWLDCEVAPHLQGSASLPSSPGTSSPIILPAVSLPCPPWRSIHCCEQTPGSIPCRCLQPPAPRSWPLLRSGKTKSPIESPKERSKSCTFHFIQMWYKYMDSYFGDLKGRSQTSHLHDALFKRSLDSPLCMKEFEKGCRKKDRGGIIFTCGGSLRDFGEVLGRHAGLS</sequence>
<dbReference type="Proteomes" id="UP000504607">
    <property type="component" value="Chromosome 3"/>
</dbReference>
<reference evidence="2" key="1">
    <citation type="submission" date="2025-08" db="UniProtKB">
        <authorList>
            <consortium name="RefSeq"/>
        </authorList>
    </citation>
    <scope>IDENTIFICATION</scope>
</reference>
<dbReference type="GeneID" id="105042316"/>
<proteinExistence type="predicted"/>
<dbReference type="AlphaFoldDB" id="A0A6I9R113"/>
<evidence type="ECO:0000313" key="2">
    <source>
        <dbReference type="RefSeq" id="XP_010917770.1"/>
    </source>
</evidence>
<gene>
    <name evidence="2" type="primary">LOC105042316</name>
</gene>
<evidence type="ECO:0000313" key="1">
    <source>
        <dbReference type="Proteomes" id="UP000504607"/>
    </source>
</evidence>
<accession>A0A6I9R113</accession>
<keyword evidence="1" id="KW-1185">Reference proteome</keyword>
<dbReference type="RefSeq" id="XP_010917770.1">
    <property type="nucleotide sequence ID" value="XM_010919468.3"/>
</dbReference>
<protein>
    <submittedName>
        <fullName evidence="2">Uncharacterized protein LOC105042316 isoform X1</fullName>
    </submittedName>
</protein>
<dbReference type="RefSeq" id="XP_073109706.1">
    <property type="nucleotide sequence ID" value="XM_073253605.1"/>
</dbReference>
<organism evidence="1 2">
    <name type="scientific">Elaeis guineensis var. tenera</name>
    <name type="common">Oil palm</name>
    <dbReference type="NCBI Taxonomy" id="51953"/>
    <lineage>
        <taxon>Eukaryota</taxon>
        <taxon>Viridiplantae</taxon>
        <taxon>Streptophyta</taxon>
        <taxon>Embryophyta</taxon>
        <taxon>Tracheophyta</taxon>
        <taxon>Spermatophyta</taxon>
        <taxon>Magnoliopsida</taxon>
        <taxon>Liliopsida</taxon>
        <taxon>Arecaceae</taxon>
        <taxon>Arecoideae</taxon>
        <taxon>Cocoseae</taxon>
        <taxon>Elaeidinae</taxon>
        <taxon>Elaeis</taxon>
    </lineage>
</organism>
<dbReference type="InParanoid" id="A0A6I9R113"/>
<name>A0A6I9R113_ELAGV</name>